<dbReference type="EMBL" id="ML975258">
    <property type="protein sequence ID" value="KAF1837800.1"/>
    <property type="molecule type" value="Genomic_DNA"/>
</dbReference>
<accession>A0A6A5KNS5</accession>
<dbReference type="Proteomes" id="UP000800040">
    <property type="component" value="Unassembled WGS sequence"/>
</dbReference>
<sequence>EQGFISFADGGNNFGALNRGGRFDVEEGPEDEELTDSDLTDLDALSDQDMYDAEEISINVDVRQPKASRGRPPRATVMYTVPEAVAVYEQLRVSGFPLVSMLGRTRYGLYLEDASSASAAAVAFAPTPISRLRRVSRANSEEPIAQPELPDPEPEAYNPARDYVFTRGPHAGKRFDQVDDMYLRTIGGQLYRFTKKKYPGLREAFEYHKPGQARRVAAPKRPTRVSQAPEAPPQRAPPQTEQPAPRGRQNPRPAAPTPSDTYRFPKGKYEGKRFYDVKEEYIRTLESRSDTLNSWPGFRRALQDFNAKT</sequence>
<protein>
    <submittedName>
        <fullName evidence="2">Uncharacterized protein</fullName>
    </submittedName>
</protein>
<gene>
    <name evidence="2" type="ORF">BDW02DRAFT_465225</name>
</gene>
<evidence type="ECO:0000313" key="2">
    <source>
        <dbReference type="EMBL" id="KAF1837800.1"/>
    </source>
</evidence>
<evidence type="ECO:0000313" key="3">
    <source>
        <dbReference type="Proteomes" id="UP000800040"/>
    </source>
</evidence>
<feature type="compositionally biased region" description="Low complexity" evidence="1">
    <location>
        <begin position="237"/>
        <end position="246"/>
    </location>
</feature>
<proteinExistence type="predicted"/>
<dbReference type="OrthoDB" id="3769541at2759"/>
<feature type="non-terminal residue" evidence="2">
    <location>
        <position position="309"/>
    </location>
</feature>
<keyword evidence="3" id="KW-1185">Reference proteome</keyword>
<name>A0A6A5KNS5_9PLEO</name>
<dbReference type="AlphaFoldDB" id="A0A6A5KNS5"/>
<feature type="non-terminal residue" evidence="2">
    <location>
        <position position="1"/>
    </location>
</feature>
<reference evidence="2" key="1">
    <citation type="submission" date="2020-01" db="EMBL/GenBank/DDBJ databases">
        <authorList>
            <consortium name="DOE Joint Genome Institute"/>
            <person name="Haridas S."/>
            <person name="Albert R."/>
            <person name="Binder M."/>
            <person name="Bloem J."/>
            <person name="Labutti K."/>
            <person name="Salamov A."/>
            <person name="Andreopoulos B."/>
            <person name="Baker S.E."/>
            <person name="Barry K."/>
            <person name="Bills G."/>
            <person name="Bluhm B.H."/>
            <person name="Cannon C."/>
            <person name="Castanera R."/>
            <person name="Culley D.E."/>
            <person name="Daum C."/>
            <person name="Ezra D."/>
            <person name="Gonzalez J.B."/>
            <person name="Henrissat B."/>
            <person name="Kuo A."/>
            <person name="Liang C."/>
            <person name="Lipzen A."/>
            <person name="Lutzoni F."/>
            <person name="Magnuson J."/>
            <person name="Mondo S."/>
            <person name="Nolan M."/>
            <person name="Ohm R."/>
            <person name="Pangilinan J."/>
            <person name="Park H.-J."/>
            <person name="Ramirez L."/>
            <person name="Alfaro M."/>
            <person name="Sun H."/>
            <person name="Tritt A."/>
            <person name="Yoshinaga Y."/>
            <person name="Zwiers L.-H."/>
            <person name="Turgeon B.G."/>
            <person name="Goodwin S.B."/>
            <person name="Spatafora J.W."/>
            <person name="Crous P.W."/>
            <person name="Grigoriev I.V."/>
        </authorList>
    </citation>
    <scope>NUCLEOTIDE SEQUENCE</scope>
    <source>
        <strain evidence="2">P77</strain>
    </source>
</reference>
<organism evidence="2 3">
    <name type="scientific">Decorospora gaudefroyi</name>
    <dbReference type="NCBI Taxonomy" id="184978"/>
    <lineage>
        <taxon>Eukaryota</taxon>
        <taxon>Fungi</taxon>
        <taxon>Dikarya</taxon>
        <taxon>Ascomycota</taxon>
        <taxon>Pezizomycotina</taxon>
        <taxon>Dothideomycetes</taxon>
        <taxon>Pleosporomycetidae</taxon>
        <taxon>Pleosporales</taxon>
        <taxon>Pleosporineae</taxon>
        <taxon>Pleosporaceae</taxon>
        <taxon>Decorospora</taxon>
    </lineage>
</organism>
<feature type="region of interest" description="Disordered" evidence="1">
    <location>
        <begin position="205"/>
        <end position="267"/>
    </location>
</feature>
<evidence type="ECO:0000256" key="1">
    <source>
        <dbReference type="SAM" id="MobiDB-lite"/>
    </source>
</evidence>
<feature type="region of interest" description="Disordered" evidence="1">
    <location>
        <begin position="136"/>
        <end position="160"/>
    </location>
</feature>